<dbReference type="Proteomes" id="UP000390763">
    <property type="component" value="Unassembled WGS sequence"/>
</dbReference>
<dbReference type="Gene3D" id="3.40.50.300">
    <property type="entry name" value="P-loop containing nucleotide triphosphate hydrolases"/>
    <property type="match status" value="1"/>
</dbReference>
<dbReference type="SUPFAM" id="SSF52540">
    <property type="entry name" value="P-loop containing nucleoside triphosphate hydrolases"/>
    <property type="match status" value="1"/>
</dbReference>
<gene>
    <name evidence="3" type="ORF">F7D62_01620</name>
</gene>
<dbReference type="InterPro" id="IPR041685">
    <property type="entry name" value="AAA_GajA/Old/RecF-like"/>
</dbReference>
<evidence type="ECO:0000313" key="4">
    <source>
        <dbReference type="Proteomes" id="UP000390763"/>
    </source>
</evidence>
<sequence>MKIKEIIVENFRLLKEFRLELEDDLSLLIGKNNVGKTSLLVVLDKFLNYGETKKFQYNDFNLDFRTELKELIENEKLEQKDYEELGIRLRLLIEYNDKDDLEYISPILMDLDVANNFLGLGFDYTLSYDMYLNLREAYQTFENHEKEKEAKSREKEGQYVAKTLDDFLDSKQSLYFFLIRKSIHINKDTESFEEENYINLKDVTNFNLKDVVNFQYINAKRNVDNKEVDKTLSTQTSELYKVQETDDKQQEAIEQFQDRLKDTDVVLSSVYDKMFADIINKVKTFGGMSKNETIIKVVSSLQHRELLKGNTTVVYQQADKELPENYNGLGYMNLISMIFDIDLIIKKMQRNKERKPADINLLFIEEPEAHTHPQMQYVFIKNIKELLKQGILHKDGISRKLQYIVSSHSAHIVADCDFNDIKYMVHSQKNGIFEKNSVIAKNMKDLQKEYEGDAEYKQYFAFLKQYLTLNRSELFFADKAIFIEGDTERILLPAMMKMIDEEHEPEENENYLLSQNVSIIEVGAYSHIFEKFMRFIGLRKCLIITDLDCCKPVEKTDKNGRKTTKYEKAPYDVTDDNMVTSNASIKSFLKISSIKDILSDVPVKLSWDDAAICWKRNNNGNLMIAFQYGKNGAYQPRSFEDAFFSENKEFITSNSFSSLDPECVEKFQEDNNPYELAQNGVNGKSSLAIEILLHGNTETNPENGHWNIPNYIKEGLLWLRKD</sequence>
<dbReference type="Pfam" id="PF13175">
    <property type="entry name" value="AAA_15"/>
    <property type="match status" value="1"/>
</dbReference>
<dbReference type="InterPro" id="IPR034139">
    <property type="entry name" value="TOPRIM_OLD"/>
</dbReference>
<reference evidence="4" key="1">
    <citation type="submission" date="2019-09" db="EMBL/GenBank/DDBJ databases">
        <title>Distinct polysaccharide growth profiles of human intestinal Prevotella copri isolates.</title>
        <authorList>
            <person name="Fehlner-Peach H."/>
            <person name="Magnabosco C."/>
            <person name="Raghavan V."/>
            <person name="Scher J.U."/>
            <person name="Tett A."/>
            <person name="Cox L.M."/>
            <person name="Gottsegen C."/>
            <person name="Watters A."/>
            <person name="Wiltshire- Gordon J.D."/>
            <person name="Segata N."/>
            <person name="Bonneau R."/>
            <person name="Littman D.R."/>
        </authorList>
    </citation>
    <scope>NUCLEOTIDE SEQUENCE [LARGE SCALE GENOMIC DNA]</scope>
    <source>
        <strain evidence="4">iAK279</strain>
    </source>
</reference>
<proteinExistence type="predicted"/>
<dbReference type="PANTHER" id="PTHR43581">
    <property type="entry name" value="ATP/GTP PHOSPHATASE"/>
    <property type="match status" value="1"/>
</dbReference>
<dbReference type="InterPro" id="IPR027417">
    <property type="entry name" value="P-loop_NTPase"/>
</dbReference>
<feature type="domain" description="Endonuclease GajA/Old nuclease/RecF-like AAA" evidence="1">
    <location>
        <begin position="1"/>
        <end position="413"/>
    </location>
</feature>
<dbReference type="CDD" id="cd01026">
    <property type="entry name" value="TOPRIM_OLD"/>
    <property type="match status" value="1"/>
</dbReference>
<evidence type="ECO:0000259" key="2">
    <source>
        <dbReference type="Pfam" id="PF20469"/>
    </source>
</evidence>
<feature type="domain" description="OLD protein-like TOPRIM" evidence="2">
    <location>
        <begin position="475"/>
        <end position="548"/>
    </location>
</feature>
<comment type="caution">
    <text evidence="3">The sequence shown here is derived from an EMBL/GenBank/DDBJ whole genome shotgun (WGS) entry which is preliminary data.</text>
</comment>
<evidence type="ECO:0000313" key="3">
    <source>
        <dbReference type="EMBL" id="MQO02835.1"/>
    </source>
</evidence>
<dbReference type="EMBL" id="VZBT01000013">
    <property type="protein sequence ID" value="MQO02835.1"/>
    <property type="molecule type" value="Genomic_DNA"/>
</dbReference>
<dbReference type="PANTHER" id="PTHR43581:SF4">
    <property type="entry name" value="ATP_GTP PHOSPHATASE"/>
    <property type="match status" value="1"/>
</dbReference>
<dbReference type="InterPro" id="IPR051396">
    <property type="entry name" value="Bact_Antivir_Def_Nuclease"/>
</dbReference>
<organism evidence="3 4">
    <name type="scientific">Segatella copri</name>
    <dbReference type="NCBI Taxonomy" id="165179"/>
    <lineage>
        <taxon>Bacteria</taxon>
        <taxon>Pseudomonadati</taxon>
        <taxon>Bacteroidota</taxon>
        <taxon>Bacteroidia</taxon>
        <taxon>Bacteroidales</taxon>
        <taxon>Prevotellaceae</taxon>
        <taxon>Segatella</taxon>
    </lineage>
</organism>
<evidence type="ECO:0000259" key="1">
    <source>
        <dbReference type="Pfam" id="PF13175"/>
    </source>
</evidence>
<dbReference type="RefSeq" id="WP_153088327.1">
    <property type="nucleotide sequence ID" value="NZ_VZAO01000224.1"/>
</dbReference>
<protein>
    <submittedName>
        <fullName evidence="3">AAA family ATPase</fullName>
    </submittedName>
</protein>
<dbReference type="AlphaFoldDB" id="A0AB35ZAE7"/>
<dbReference type="Pfam" id="PF20469">
    <property type="entry name" value="OLD-like_TOPRIM"/>
    <property type="match status" value="1"/>
</dbReference>
<name>A0AB35ZAE7_9BACT</name>
<accession>A0AB35ZAE7</accession>